<dbReference type="Pfam" id="PF00440">
    <property type="entry name" value="TetR_N"/>
    <property type="match status" value="1"/>
</dbReference>
<dbReference type="InterPro" id="IPR009057">
    <property type="entry name" value="Homeodomain-like_sf"/>
</dbReference>
<dbReference type="Proteomes" id="UP001499895">
    <property type="component" value="Unassembled WGS sequence"/>
</dbReference>
<dbReference type="PROSITE" id="PS01081">
    <property type="entry name" value="HTH_TETR_1"/>
    <property type="match status" value="1"/>
</dbReference>
<keyword evidence="2 4" id="KW-0238">DNA-binding</keyword>
<keyword evidence="3" id="KW-0804">Transcription</keyword>
<evidence type="ECO:0000256" key="2">
    <source>
        <dbReference type="ARBA" id="ARBA00023125"/>
    </source>
</evidence>
<protein>
    <submittedName>
        <fullName evidence="6">ScbR family autoregulator-binding transcription factor</fullName>
    </submittedName>
</protein>
<reference evidence="6 7" key="1">
    <citation type="journal article" date="2019" name="Int. J. Syst. Evol. Microbiol.">
        <title>The Global Catalogue of Microorganisms (GCM) 10K type strain sequencing project: providing services to taxonomists for standard genome sequencing and annotation.</title>
        <authorList>
            <consortium name="The Broad Institute Genomics Platform"/>
            <consortium name="The Broad Institute Genome Sequencing Center for Infectious Disease"/>
            <person name="Wu L."/>
            <person name="Ma J."/>
        </authorList>
    </citation>
    <scope>NUCLEOTIDE SEQUENCE [LARGE SCALE GENOMIC DNA]</scope>
    <source>
        <strain evidence="6 7">JCM 10649</strain>
    </source>
</reference>
<dbReference type="InterPro" id="IPR047923">
    <property type="entry name" value="ArpA-like"/>
</dbReference>
<feature type="domain" description="HTH tetR-type" evidence="5">
    <location>
        <begin position="8"/>
        <end position="68"/>
    </location>
</feature>
<evidence type="ECO:0000256" key="4">
    <source>
        <dbReference type="PROSITE-ProRule" id="PRU00335"/>
    </source>
</evidence>
<dbReference type="PANTHER" id="PTHR30055:SF234">
    <property type="entry name" value="HTH-TYPE TRANSCRIPTIONAL REGULATOR BETI"/>
    <property type="match status" value="1"/>
</dbReference>
<dbReference type="EMBL" id="BAAAHB010000056">
    <property type="protein sequence ID" value="GAA0477698.1"/>
    <property type="molecule type" value="Genomic_DNA"/>
</dbReference>
<dbReference type="Pfam" id="PF16925">
    <property type="entry name" value="TetR_C_13"/>
    <property type="match status" value="1"/>
</dbReference>
<evidence type="ECO:0000256" key="3">
    <source>
        <dbReference type="ARBA" id="ARBA00023163"/>
    </source>
</evidence>
<name>A0ABN1AIY8_9ACTN</name>
<dbReference type="PROSITE" id="PS50977">
    <property type="entry name" value="HTH_TETR_2"/>
    <property type="match status" value="1"/>
</dbReference>
<dbReference type="SUPFAM" id="SSF48498">
    <property type="entry name" value="Tetracyclin repressor-like, C-terminal domain"/>
    <property type="match status" value="1"/>
</dbReference>
<proteinExistence type="predicted"/>
<evidence type="ECO:0000313" key="6">
    <source>
        <dbReference type="EMBL" id="GAA0477698.1"/>
    </source>
</evidence>
<dbReference type="SUPFAM" id="SSF46689">
    <property type="entry name" value="Homeodomain-like"/>
    <property type="match status" value="1"/>
</dbReference>
<gene>
    <name evidence="6" type="ORF">GCM10009544_44560</name>
</gene>
<dbReference type="RefSeq" id="WP_344093546.1">
    <property type="nucleotide sequence ID" value="NZ_BAAAHB010000056.1"/>
</dbReference>
<dbReference type="InterPro" id="IPR050109">
    <property type="entry name" value="HTH-type_TetR-like_transc_reg"/>
</dbReference>
<keyword evidence="1" id="KW-0805">Transcription regulation</keyword>
<dbReference type="Gene3D" id="1.10.357.10">
    <property type="entry name" value="Tetracycline Repressor, domain 2"/>
    <property type="match status" value="1"/>
</dbReference>
<dbReference type="PANTHER" id="PTHR30055">
    <property type="entry name" value="HTH-TYPE TRANSCRIPTIONAL REGULATOR RUTR"/>
    <property type="match status" value="1"/>
</dbReference>
<dbReference type="NCBIfam" id="NF041196">
    <property type="entry name" value="ScbR_bind_reg"/>
    <property type="match status" value="1"/>
</dbReference>
<sequence>MAKQARAIQTRRVILEAAGAVFDEFGYESATIAEILSRAGVTKGALYFHFASKEELARGVLGEALTTEGVLPQESKLQEWVDVGMVLAHRLPAEPLLSASIRLSADRKARDLFGTSWTGWIDYIAGLLVAAKEQGELLPHVDPHQAATLFVSSWTGVEIVATSLENDQTLEARIAVLYDYFLPSVAVPGALRRLDTAPDRGGRVWQAHHEHYGQERAAEPDGVLSSRA</sequence>
<dbReference type="InterPro" id="IPR011075">
    <property type="entry name" value="TetR_C"/>
</dbReference>
<organism evidence="6 7">
    <name type="scientific">Streptomyces stramineus</name>
    <dbReference type="NCBI Taxonomy" id="173861"/>
    <lineage>
        <taxon>Bacteria</taxon>
        <taxon>Bacillati</taxon>
        <taxon>Actinomycetota</taxon>
        <taxon>Actinomycetes</taxon>
        <taxon>Kitasatosporales</taxon>
        <taxon>Streptomycetaceae</taxon>
        <taxon>Streptomyces</taxon>
    </lineage>
</organism>
<dbReference type="InterPro" id="IPR001647">
    <property type="entry name" value="HTH_TetR"/>
</dbReference>
<feature type="DNA-binding region" description="H-T-H motif" evidence="4">
    <location>
        <begin position="31"/>
        <end position="50"/>
    </location>
</feature>
<dbReference type="PRINTS" id="PR00455">
    <property type="entry name" value="HTHTETR"/>
</dbReference>
<evidence type="ECO:0000256" key="1">
    <source>
        <dbReference type="ARBA" id="ARBA00023015"/>
    </source>
</evidence>
<evidence type="ECO:0000259" key="5">
    <source>
        <dbReference type="PROSITE" id="PS50977"/>
    </source>
</evidence>
<keyword evidence="7" id="KW-1185">Reference proteome</keyword>
<evidence type="ECO:0000313" key="7">
    <source>
        <dbReference type="Proteomes" id="UP001499895"/>
    </source>
</evidence>
<comment type="caution">
    <text evidence="6">The sequence shown here is derived from an EMBL/GenBank/DDBJ whole genome shotgun (WGS) entry which is preliminary data.</text>
</comment>
<dbReference type="InterPro" id="IPR036271">
    <property type="entry name" value="Tet_transcr_reg_TetR-rel_C_sf"/>
</dbReference>
<accession>A0ABN1AIY8</accession>
<dbReference type="InterPro" id="IPR023772">
    <property type="entry name" value="DNA-bd_HTH_TetR-type_CS"/>
</dbReference>